<keyword evidence="5 12" id="KW-1133">Transmembrane helix</keyword>
<keyword evidence="6" id="KW-0915">Sodium</keyword>
<organism evidence="13 14">
    <name type="scientific">Saccoglossus kowalevskii</name>
    <name type="common">Acorn worm</name>
    <dbReference type="NCBI Taxonomy" id="10224"/>
    <lineage>
        <taxon>Eukaryota</taxon>
        <taxon>Metazoa</taxon>
        <taxon>Hemichordata</taxon>
        <taxon>Enteropneusta</taxon>
        <taxon>Harrimaniidae</taxon>
        <taxon>Saccoglossus</taxon>
    </lineage>
</organism>
<dbReference type="Gene3D" id="2.60.470.10">
    <property type="entry name" value="Acid-sensing ion channels like domains"/>
    <property type="match status" value="1"/>
</dbReference>
<dbReference type="InterPro" id="IPR001873">
    <property type="entry name" value="ENaC"/>
</dbReference>
<protein>
    <submittedName>
        <fullName evidence="14">Acid-sensing ion channel 4-like</fullName>
    </submittedName>
</protein>
<proteinExistence type="inferred from homology"/>
<evidence type="ECO:0000256" key="11">
    <source>
        <dbReference type="RuleBase" id="RU000679"/>
    </source>
</evidence>
<sequence>MWTGNQKPVASITEPEEGESAIKRQVNDHRCHGFDGVRAFTQETTMHGIRHTMCINYSPHRRALWTVLFLSTCVGFMFAMTRSFTRFKACPVNTVMNSTRLGSVAFPAITLCNYNRHRASAINGTWLELMLKRTKYDNAQDIEWSYITAKKDNYKNRTEQTRKWAHQIDEMLVYCTWATDTACSARNFTTVMTDFGVCYTFNRHFSNILRVKHRGSRYGLYLVMNAQQHEYVPLNNNNGVGFKVLIHAQHDTPRVSQLGMSVSPGMDVTIAMRMKELCVMISRIITGDIRVCSVRESLTCVQHVIITGDIRVCSVRESLTCVQHVIITGDIRVCSVRESLTCVQHVIATGDFSCEAPCQEISFESKLSFASYPAMFVSKRMKTKNNLGFDFLRENYVALTIYMEDMVVHSTTEEEAYPYDDFIGDVGGQLGIFIGASIMTLCELFNFIAKCLWHRCYKYCQRKDVVSLQ</sequence>
<comment type="similarity">
    <text evidence="11">Belongs to the amiloride-sensitive sodium channel (TC 1.A.6) family.</text>
</comment>
<evidence type="ECO:0000256" key="1">
    <source>
        <dbReference type="ARBA" id="ARBA00004141"/>
    </source>
</evidence>
<evidence type="ECO:0000256" key="12">
    <source>
        <dbReference type="SAM" id="Phobius"/>
    </source>
</evidence>
<evidence type="ECO:0000256" key="2">
    <source>
        <dbReference type="ARBA" id="ARBA00022448"/>
    </source>
</evidence>
<evidence type="ECO:0000256" key="5">
    <source>
        <dbReference type="ARBA" id="ARBA00022989"/>
    </source>
</evidence>
<evidence type="ECO:0000256" key="8">
    <source>
        <dbReference type="ARBA" id="ARBA00023136"/>
    </source>
</evidence>
<keyword evidence="10 11" id="KW-0407">Ion channel</keyword>
<keyword evidence="9 11" id="KW-0739">Sodium transport</keyword>
<comment type="subcellular location">
    <subcellularLocation>
        <location evidence="1">Membrane</location>
        <topology evidence="1">Multi-pass membrane protein</topology>
    </subcellularLocation>
</comment>
<keyword evidence="7 11" id="KW-0406">Ion transport</keyword>
<keyword evidence="2 11" id="KW-0813">Transport</keyword>
<keyword evidence="4 11" id="KW-0812">Transmembrane</keyword>
<dbReference type="Gene3D" id="1.10.287.770">
    <property type="entry name" value="YojJ-like"/>
    <property type="match status" value="1"/>
</dbReference>
<accession>A0ABM0MEL2</accession>
<gene>
    <name evidence="14" type="primary">LOC102806096</name>
</gene>
<dbReference type="Pfam" id="PF00858">
    <property type="entry name" value="ASC"/>
    <property type="match status" value="1"/>
</dbReference>
<evidence type="ECO:0000256" key="9">
    <source>
        <dbReference type="ARBA" id="ARBA00023201"/>
    </source>
</evidence>
<dbReference type="GeneID" id="102806096"/>
<name>A0ABM0MEL2_SACKO</name>
<dbReference type="PRINTS" id="PR01078">
    <property type="entry name" value="AMINACHANNEL"/>
</dbReference>
<dbReference type="PANTHER" id="PTHR11690:SF293">
    <property type="entry name" value="ACID-SENSING ION CHANNEL 1"/>
    <property type="match status" value="1"/>
</dbReference>
<evidence type="ECO:0000313" key="13">
    <source>
        <dbReference type="Proteomes" id="UP000694865"/>
    </source>
</evidence>
<evidence type="ECO:0000256" key="10">
    <source>
        <dbReference type="ARBA" id="ARBA00023303"/>
    </source>
</evidence>
<keyword evidence="13" id="KW-1185">Reference proteome</keyword>
<reference evidence="14" key="1">
    <citation type="submission" date="2025-08" db="UniProtKB">
        <authorList>
            <consortium name="RefSeq"/>
        </authorList>
    </citation>
    <scope>IDENTIFICATION</scope>
    <source>
        <tissue evidence="14">Testes</tissue>
    </source>
</reference>
<evidence type="ECO:0000256" key="4">
    <source>
        <dbReference type="ARBA" id="ARBA00022692"/>
    </source>
</evidence>
<dbReference type="RefSeq" id="XP_006818453.1">
    <property type="nucleotide sequence ID" value="XM_006818390.1"/>
</dbReference>
<keyword evidence="3 11" id="KW-0894">Sodium channel</keyword>
<evidence type="ECO:0000256" key="3">
    <source>
        <dbReference type="ARBA" id="ARBA00022461"/>
    </source>
</evidence>
<evidence type="ECO:0000313" key="14">
    <source>
        <dbReference type="RefSeq" id="XP_006818453.1"/>
    </source>
</evidence>
<keyword evidence="8 12" id="KW-0472">Membrane</keyword>
<dbReference type="Proteomes" id="UP000694865">
    <property type="component" value="Unplaced"/>
</dbReference>
<feature type="transmembrane region" description="Helical" evidence="12">
    <location>
        <begin position="63"/>
        <end position="81"/>
    </location>
</feature>
<evidence type="ECO:0000256" key="7">
    <source>
        <dbReference type="ARBA" id="ARBA00023065"/>
    </source>
</evidence>
<feature type="transmembrane region" description="Helical" evidence="12">
    <location>
        <begin position="430"/>
        <end position="453"/>
    </location>
</feature>
<dbReference type="PANTHER" id="PTHR11690">
    <property type="entry name" value="AMILORIDE-SENSITIVE SODIUM CHANNEL-RELATED"/>
    <property type="match status" value="1"/>
</dbReference>
<evidence type="ECO:0000256" key="6">
    <source>
        <dbReference type="ARBA" id="ARBA00023053"/>
    </source>
</evidence>